<keyword evidence="3" id="KW-1185">Reference proteome</keyword>
<dbReference type="AlphaFoldDB" id="A0A1X0NK16"/>
<keyword evidence="1" id="KW-0175">Coiled coil</keyword>
<evidence type="ECO:0000256" key="1">
    <source>
        <dbReference type="SAM" id="Coils"/>
    </source>
</evidence>
<dbReference type="Proteomes" id="UP000192257">
    <property type="component" value="Unassembled WGS sequence"/>
</dbReference>
<dbReference type="EMBL" id="NBCO01000039">
    <property type="protein sequence ID" value="ORC84931.1"/>
    <property type="molecule type" value="Genomic_DNA"/>
</dbReference>
<reference evidence="2 3" key="1">
    <citation type="submission" date="2017-03" db="EMBL/GenBank/DDBJ databases">
        <title>An alternative strategy for trypanosome survival in the mammalian bloodstream revealed through genome and transcriptome analysis of the ubiquitous bovine parasite Trypanosoma (Megatrypanum) theileri.</title>
        <authorList>
            <person name="Kelly S."/>
            <person name="Ivens A."/>
            <person name="Mott A."/>
            <person name="O'Neill E."/>
            <person name="Emms D."/>
            <person name="Macleod O."/>
            <person name="Voorheis P."/>
            <person name="Matthews J."/>
            <person name="Matthews K."/>
            <person name="Carrington M."/>
        </authorList>
    </citation>
    <scope>NUCLEOTIDE SEQUENCE [LARGE SCALE GENOMIC DNA]</scope>
    <source>
        <strain evidence="2">Edinburgh</strain>
    </source>
</reference>
<comment type="caution">
    <text evidence="2">The sequence shown here is derived from an EMBL/GenBank/DDBJ whole genome shotgun (WGS) entry which is preliminary data.</text>
</comment>
<accession>A0A1X0NK16</accession>
<organism evidence="2 3">
    <name type="scientific">Trypanosoma theileri</name>
    <dbReference type="NCBI Taxonomy" id="67003"/>
    <lineage>
        <taxon>Eukaryota</taxon>
        <taxon>Discoba</taxon>
        <taxon>Euglenozoa</taxon>
        <taxon>Kinetoplastea</taxon>
        <taxon>Metakinetoplastina</taxon>
        <taxon>Trypanosomatida</taxon>
        <taxon>Trypanosomatidae</taxon>
        <taxon>Trypanosoma</taxon>
    </lineage>
</organism>
<evidence type="ECO:0000313" key="2">
    <source>
        <dbReference type="EMBL" id="ORC84931.1"/>
    </source>
</evidence>
<name>A0A1X0NK16_9TRYP</name>
<dbReference type="VEuPathDB" id="TriTrypDB:TM35_000391050"/>
<gene>
    <name evidence="2" type="ORF">TM35_000391050</name>
</gene>
<protein>
    <submittedName>
        <fullName evidence="2">Uncharacterized protein</fullName>
    </submittedName>
</protein>
<dbReference type="GeneID" id="39989401"/>
<feature type="coiled-coil region" evidence="1">
    <location>
        <begin position="134"/>
        <end position="168"/>
    </location>
</feature>
<proteinExistence type="predicted"/>
<dbReference type="OrthoDB" id="243144at2759"/>
<sequence length="309" mass="35654">MSRGLNCSTELSASGMGDNKTQKVFHRTVDANQQMLNYVKERENRSSAAAALFRNHHFRLTREASALEAEIHELNTHSRTLTAALREKQLASARRAEHVDTTHAFINNNNSNSSSNAVNTLERRNTYDDSDMAYKQLQQQLLDTSRVRDDLQQEVERLQLRCNETMKERAVLLRLLTEQRESLEPLLREAEAMAAEMKVLQSALETCKDHSNSQGMNKRLLKGAVSWSVEEELSLRQITTRLSNWCSEEDEMITGALRLTEVEKAVRFYQTWNNVLTESLHAFSRECEERRARHYARIREMKSYAENAC</sequence>
<evidence type="ECO:0000313" key="3">
    <source>
        <dbReference type="Proteomes" id="UP000192257"/>
    </source>
</evidence>
<dbReference type="RefSeq" id="XP_028878997.1">
    <property type="nucleotide sequence ID" value="XM_029029621.1"/>
</dbReference>